<dbReference type="Proteomes" id="UP000245125">
    <property type="component" value="Unassembled WGS sequence"/>
</dbReference>
<feature type="active site" description="Nucleophile" evidence="1">
    <location>
        <position position="10"/>
    </location>
</feature>
<dbReference type="Gene3D" id="3.40.30.10">
    <property type="entry name" value="Glutaredoxin"/>
    <property type="match status" value="1"/>
</dbReference>
<protein>
    <submittedName>
        <fullName evidence="4">Redox-active disulfide protein 2</fullName>
    </submittedName>
</protein>
<dbReference type="EMBL" id="OUUY01000099">
    <property type="protein sequence ID" value="SPQ01372.1"/>
    <property type="molecule type" value="Genomic_DNA"/>
</dbReference>
<evidence type="ECO:0000256" key="2">
    <source>
        <dbReference type="PIRSR" id="PIRSR037031-51"/>
    </source>
</evidence>
<evidence type="ECO:0000256" key="1">
    <source>
        <dbReference type="PIRSR" id="PIRSR037031-50"/>
    </source>
</evidence>
<dbReference type="OrthoDB" id="9800630at2"/>
<proteinExistence type="predicted"/>
<dbReference type="NCBIfam" id="TIGR00412">
    <property type="entry name" value="redox_disulf_2"/>
    <property type="match status" value="1"/>
</dbReference>
<dbReference type="SUPFAM" id="SSF52833">
    <property type="entry name" value="Thioredoxin-like"/>
    <property type="match status" value="1"/>
</dbReference>
<evidence type="ECO:0000313" key="4">
    <source>
        <dbReference type="EMBL" id="SPQ01372.1"/>
    </source>
</evidence>
<dbReference type="PANTHER" id="PTHR36450:SF1">
    <property type="entry name" value="THIOREDOXIN"/>
    <property type="match status" value="1"/>
</dbReference>
<evidence type="ECO:0000313" key="5">
    <source>
        <dbReference type="Proteomes" id="UP000245125"/>
    </source>
</evidence>
<name>A0A2U3QIY4_9BACT</name>
<keyword evidence="5" id="KW-1185">Reference proteome</keyword>
<dbReference type="PIRSF" id="PIRSF037031">
    <property type="entry name" value="Redox_disulphide_2"/>
    <property type="match status" value="1"/>
</dbReference>
<feature type="domain" description="Thioredoxin-like fold" evidence="3">
    <location>
        <begin position="1"/>
        <end position="76"/>
    </location>
</feature>
<accession>A0A2U3QIY4</accession>
<feature type="disulfide bond" description="Redox-active" evidence="2">
    <location>
        <begin position="10"/>
        <end position="13"/>
    </location>
</feature>
<dbReference type="InterPro" id="IPR005243">
    <property type="entry name" value="THIRX-like_proc"/>
</dbReference>
<sequence>MDIKVLGPGCANCHTMEQLAKTAVKELGIEAEVEKISEIQEIMKYAMSTPGLVVNGKLKHSGKPLPNIEKVKALIKEEA</sequence>
<evidence type="ECO:0000259" key="3">
    <source>
        <dbReference type="Pfam" id="PF13192"/>
    </source>
</evidence>
<keyword evidence="2" id="KW-0676">Redox-active center</keyword>
<dbReference type="PANTHER" id="PTHR36450">
    <property type="entry name" value="THIOREDOXIN"/>
    <property type="match status" value="1"/>
</dbReference>
<organism evidence="4 5">
    <name type="scientific">Candidatus Sulfobium mesophilum</name>
    <dbReference type="NCBI Taxonomy" id="2016548"/>
    <lineage>
        <taxon>Bacteria</taxon>
        <taxon>Pseudomonadati</taxon>
        <taxon>Nitrospirota</taxon>
        <taxon>Nitrospiria</taxon>
        <taxon>Nitrospirales</taxon>
        <taxon>Nitrospiraceae</taxon>
        <taxon>Candidatus Sulfobium</taxon>
    </lineage>
</organism>
<dbReference type="Pfam" id="PF13192">
    <property type="entry name" value="Thioredoxin_3"/>
    <property type="match status" value="1"/>
</dbReference>
<gene>
    <name evidence="4" type="ORF">NBG4_510020</name>
</gene>
<dbReference type="AlphaFoldDB" id="A0A2U3QIY4"/>
<reference evidence="5" key="1">
    <citation type="submission" date="2018-03" db="EMBL/GenBank/DDBJ databases">
        <authorList>
            <person name="Zecchin S."/>
        </authorList>
    </citation>
    <scope>NUCLEOTIDE SEQUENCE [LARGE SCALE GENOMIC DNA]</scope>
</reference>
<dbReference type="InterPro" id="IPR036249">
    <property type="entry name" value="Thioredoxin-like_sf"/>
</dbReference>
<keyword evidence="2" id="KW-1015">Disulfide bond</keyword>
<feature type="active site" description="Nucleophile" evidence="1">
    <location>
        <position position="13"/>
    </location>
</feature>
<dbReference type="InterPro" id="IPR012336">
    <property type="entry name" value="Thioredoxin-like_fold"/>
</dbReference>